<keyword evidence="4" id="KW-1185">Reference proteome</keyword>
<protein>
    <submittedName>
        <fullName evidence="3">Uncharacterized protein</fullName>
    </submittedName>
</protein>
<dbReference type="EMBL" id="BGZK01000778">
    <property type="protein sequence ID" value="GBP60073.1"/>
    <property type="molecule type" value="Genomic_DNA"/>
</dbReference>
<dbReference type="AlphaFoldDB" id="A0A4C1XA76"/>
<evidence type="ECO:0000256" key="2">
    <source>
        <dbReference type="SAM" id="SignalP"/>
    </source>
</evidence>
<comment type="caution">
    <text evidence="3">The sequence shown here is derived from an EMBL/GenBank/DDBJ whole genome shotgun (WGS) entry which is preliminary data.</text>
</comment>
<feature type="chain" id="PRO_5020020956" evidence="2">
    <location>
        <begin position="28"/>
        <end position="105"/>
    </location>
</feature>
<evidence type="ECO:0000313" key="4">
    <source>
        <dbReference type="Proteomes" id="UP000299102"/>
    </source>
</evidence>
<feature type="region of interest" description="Disordered" evidence="1">
    <location>
        <begin position="27"/>
        <end position="46"/>
    </location>
</feature>
<evidence type="ECO:0000256" key="1">
    <source>
        <dbReference type="SAM" id="MobiDB-lite"/>
    </source>
</evidence>
<dbReference type="Proteomes" id="UP000299102">
    <property type="component" value="Unassembled WGS sequence"/>
</dbReference>
<reference evidence="3 4" key="1">
    <citation type="journal article" date="2019" name="Commun. Biol.">
        <title>The bagworm genome reveals a unique fibroin gene that provides high tensile strength.</title>
        <authorList>
            <person name="Kono N."/>
            <person name="Nakamura H."/>
            <person name="Ohtoshi R."/>
            <person name="Tomita M."/>
            <person name="Numata K."/>
            <person name="Arakawa K."/>
        </authorList>
    </citation>
    <scope>NUCLEOTIDE SEQUENCE [LARGE SCALE GENOMIC DNA]</scope>
</reference>
<organism evidence="3 4">
    <name type="scientific">Eumeta variegata</name>
    <name type="common">Bagworm moth</name>
    <name type="synonym">Eumeta japonica</name>
    <dbReference type="NCBI Taxonomy" id="151549"/>
    <lineage>
        <taxon>Eukaryota</taxon>
        <taxon>Metazoa</taxon>
        <taxon>Ecdysozoa</taxon>
        <taxon>Arthropoda</taxon>
        <taxon>Hexapoda</taxon>
        <taxon>Insecta</taxon>
        <taxon>Pterygota</taxon>
        <taxon>Neoptera</taxon>
        <taxon>Endopterygota</taxon>
        <taxon>Lepidoptera</taxon>
        <taxon>Glossata</taxon>
        <taxon>Ditrysia</taxon>
        <taxon>Tineoidea</taxon>
        <taxon>Psychidae</taxon>
        <taxon>Oiketicinae</taxon>
        <taxon>Eumeta</taxon>
    </lineage>
</organism>
<evidence type="ECO:0000313" key="3">
    <source>
        <dbReference type="EMBL" id="GBP60073.1"/>
    </source>
</evidence>
<accession>A0A4C1XA76</accession>
<name>A0A4C1XA76_EUMVA</name>
<feature type="signal peptide" evidence="2">
    <location>
        <begin position="1"/>
        <end position="27"/>
    </location>
</feature>
<sequence length="105" mass="12051">MSPGTVCGRAMQFWFFIKLNIIAPARADRGRRRRRDPDSGFSRETLETPSLPELNFRNVFTARKRVRECRVCDAREGRISTAAPPPKVNLFLWQFVRLLPGDATS</sequence>
<keyword evidence="2" id="KW-0732">Signal</keyword>
<proteinExistence type="predicted"/>
<gene>
    <name evidence="3" type="ORF">EVAR_7066_1</name>
</gene>